<dbReference type="GO" id="GO:0006308">
    <property type="term" value="P:DNA catabolic process"/>
    <property type="evidence" value="ECO:0007669"/>
    <property type="project" value="TreeGrafter"/>
</dbReference>
<keyword evidence="7" id="KW-0539">Nucleus</keyword>
<dbReference type="Proteomes" id="UP000694856">
    <property type="component" value="Chromosome 4"/>
</dbReference>
<feature type="region of interest" description="Disordered" evidence="8">
    <location>
        <begin position="406"/>
        <end position="426"/>
    </location>
</feature>
<feature type="compositionally biased region" description="Basic and acidic residues" evidence="8">
    <location>
        <begin position="108"/>
        <end position="118"/>
    </location>
</feature>
<evidence type="ECO:0000256" key="7">
    <source>
        <dbReference type="ARBA" id="ARBA00023242"/>
    </source>
</evidence>
<dbReference type="SMART" id="SM00479">
    <property type="entry name" value="EXOIII"/>
    <property type="match status" value="1"/>
</dbReference>
<feature type="compositionally biased region" description="Basic and acidic residues" evidence="8">
    <location>
        <begin position="40"/>
        <end position="49"/>
    </location>
</feature>
<reference evidence="11" key="1">
    <citation type="submission" date="2025-08" db="UniProtKB">
        <authorList>
            <consortium name="RefSeq"/>
        </authorList>
    </citation>
    <scope>IDENTIFICATION</scope>
    <source>
        <tissue evidence="11">Ear skin</tissue>
    </source>
</reference>
<dbReference type="InterPro" id="IPR012337">
    <property type="entry name" value="RNaseH-like_sf"/>
</dbReference>
<name>A0A8B8SYL1_CAMFR</name>
<dbReference type="GO" id="GO:0008408">
    <property type="term" value="F:3'-5' exonuclease activity"/>
    <property type="evidence" value="ECO:0007669"/>
    <property type="project" value="InterPro"/>
</dbReference>
<evidence type="ECO:0000256" key="8">
    <source>
        <dbReference type="SAM" id="MobiDB-lite"/>
    </source>
</evidence>
<accession>A0A8B8SYL1</accession>
<keyword evidence="4" id="KW-0540">Nuclease</keyword>
<dbReference type="CDD" id="cd06144">
    <property type="entry name" value="REX4_like"/>
    <property type="match status" value="1"/>
</dbReference>
<comment type="similarity">
    <text evidence="2">Belongs to the REXO4 family.</text>
</comment>
<sequence length="426" mass="46726">MAKTTPLTPKRAAVDPAPGPGLVRKPTRKKMKKKRFWKNKAREVGEKPGNDAGGVAVRPPKAPEDFSQNWKALQELLKQKSQTRKEPLGLSQMDSKKQPRSVQQNRKSIPDKAKRAEMGTEDTDQEATGGSVPPGSPPDRKMPALHTQHSGQSRHSEKAAKKRTNGNISLKRGDIKHKKRKAKEATATSAPAPPTEEDIWFDDVDPEDIEAAIGPEAADIARKQLGQSKSSATLVKERAFSGLTKALALDCEMVGVGPQGDESIAARVSLVNQYGKCVYDKFVKPTQLVTDYRTAVSGIRPEDLAQGEEFEVVQKEVAGLLKGRILVGHALHNDLKALFLGHPKKKIRDTQKYKPFRSQVKSGRPSLKLLAEKILGIQVQQAEHCSVQDAQAAMRLYVSVRKEWESVAQDSRPPAPSPALDGPQQL</sequence>
<dbReference type="GO" id="GO:0005730">
    <property type="term" value="C:nucleolus"/>
    <property type="evidence" value="ECO:0007669"/>
    <property type="project" value="UniProtKB-SubCell"/>
</dbReference>
<dbReference type="InterPro" id="IPR037431">
    <property type="entry name" value="REX4_DEDDh_dom"/>
</dbReference>
<dbReference type="RefSeq" id="XP_032334722.1">
    <property type="nucleotide sequence ID" value="XM_032478831.1"/>
</dbReference>
<dbReference type="CTD" id="57109"/>
<dbReference type="FunFam" id="3.30.420.10:FF:000007">
    <property type="entry name" value="Interferon-stimulated exonuclease gene 20"/>
    <property type="match status" value="1"/>
</dbReference>
<dbReference type="InterPro" id="IPR047021">
    <property type="entry name" value="REXO1/3/4-like"/>
</dbReference>
<comment type="subcellular location">
    <subcellularLocation>
        <location evidence="1">Nucleus</location>
        <location evidence="1">Nucleolus</location>
    </subcellularLocation>
</comment>
<evidence type="ECO:0000256" key="6">
    <source>
        <dbReference type="ARBA" id="ARBA00022839"/>
    </source>
</evidence>
<evidence type="ECO:0000256" key="2">
    <source>
        <dbReference type="ARBA" id="ARBA00010489"/>
    </source>
</evidence>
<dbReference type="GO" id="GO:0003676">
    <property type="term" value="F:nucleic acid binding"/>
    <property type="evidence" value="ECO:0007669"/>
    <property type="project" value="InterPro"/>
</dbReference>
<dbReference type="Gene3D" id="3.30.420.10">
    <property type="entry name" value="Ribonuclease H-like superfamily/Ribonuclease H"/>
    <property type="match status" value="1"/>
</dbReference>
<dbReference type="InterPro" id="IPR036397">
    <property type="entry name" value="RNaseH_sf"/>
</dbReference>
<feature type="region of interest" description="Disordered" evidence="8">
    <location>
        <begin position="1"/>
        <end position="199"/>
    </location>
</feature>
<keyword evidence="6 11" id="KW-0269">Exonuclease</keyword>
<keyword evidence="5" id="KW-0378">Hydrolase</keyword>
<evidence type="ECO:0000256" key="3">
    <source>
        <dbReference type="ARBA" id="ARBA00016937"/>
    </source>
</evidence>
<dbReference type="GeneID" id="102507126"/>
<keyword evidence="10" id="KW-1185">Reference proteome</keyword>
<evidence type="ECO:0000256" key="4">
    <source>
        <dbReference type="ARBA" id="ARBA00022722"/>
    </source>
</evidence>
<dbReference type="AlphaFoldDB" id="A0A8B8SYL1"/>
<organism evidence="10 11">
    <name type="scientific">Camelus ferus</name>
    <name type="common">Wild bactrian camel</name>
    <name type="synonym">Camelus bactrianus ferus</name>
    <dbReference type="NCBI Taxonomy" id="419612"/>
    <lineage>
        <taxon>Eukaryota</taxon>
        <taxon>Metazoa</taxon>
        <taxon>Chordata</taxon>
        <taxon>Craniata</taxon>
        <taxon>Vertebrata</taxon>
        <taxon>Euteleostomi</taxon>
        <taxon>Mammalia</taxon>
        <taxon>Eutheria</taxon>
        <taxon>Laurasiatheria</taxon>
        <taxon>Artiodactyla</taxon>
        <taxon>Tylopoda</taxon>
        <taxon>Camelidae</taxon>
        <taxon>Camelus</taxon>
    </lineage>
</organism>
<dbReference type="PANTHER" id="PTHR12801:SF158">
    <property type="entry name" value="RNA EXONUCLEASE 4"/>
    <property type="match status" value="1"/>
</dbReference>
<feature type="domain" description="Exonuclease" evidence="9">
    <location>
        <begin position="245"/>
        <end position="406"/>
    </location>
</feature>
<dbReference type="InterPro" id="IPR013520">
    <property type="entry name" value="Ribonucl_H"/>
</dbReference>
<dbReference type="GO" id="GO:0006364">
    <property type="term" value="P:rRNA processing"/>
    <property type="evidence" value="ECO:0007669"/>
    <property type="project" value="InterPro"/>
</dbReference>
<evidence type="ECO:0000256" key="5">
    <source>
        <dbReference type="ARBA" id="ARBA00022801"/>
    </source>
</evidence>
<gene>
    <name evidence="11" type="primary">REXO4</name>
</gene>
<proteinExistence type="inferred from homology"/>
<dbReference type="PANTHER" id="PTHR12801">
    <property type="entry name" value="RNA EXONUCLEASE REXO1 / RECO3 FAMILY MEMBER-RELATED"/>
    <property type="match status" value="1"/>
</dbReference>
<evidence type="ECO:0000259" key="9">
    <source>
        <dbReference type="SMART" id="SM00479"/>
    </source>
</evidence>
<evidence type="ECO:0000313" key="11">
    <source>
        <dbReference type="RefSeq" id="XP_032334722.1"/>
    </source>
</evidence>
<dbReference type="SUPFAM" id="SSF53098">
    <property type="entry name" value="Ribonuclease H-like"/>
    <property type="match status" value="1"/>
</dbReference>
<evidence type="ECO:0000313" key="10">
    <source>
        <dbReference type="Proteomes" id="UP000694856"/>
    </source>
</evidence>
<dbReference type="Pfam" id="PF00929">
    <property type="entry name" value="RNase_T"/>
    <property type="match status" value="1"/>
</dbReference>
<feature type="compositionally biased region" description="Basic residues" evidence="8">
    <location>
        <begin position="25"/>
        <end position="39"/>
    </location>
</feature>
<protein>
    <recommendedName>
        <fullName evidence="3">RNA exonuclease 4</fullName>
    </recommendedName>
</protein>
<evidence type="ECO:0000256" key="1">
    <source>
        <dbReference type="ARBA" id="ARBA00004604"/>
    </source>
</evidence>